<dbReference type="AlphaFoldDB" id="A0A4Y2T8C8"/>
<dbReference type="Proteomes" id="UP000499080">
    <property type="component" value="Unassembled WGS sequence"/>
</dbReference>
<dbReference type="EMBL" id="BGPR01026198">
    <property type="protein sequence ID" value="GBN95736.1"/>
    <property type="molecule type" value="Genomic_DNA"/>
</dbReference>
<keyword evidence="3" id="KW-1185">Reference proteome</keyword>
<evidence type="ECO:0000313" key="2">
    <source>
        <dbReference type="EMBL" id="GBN95736.1"/>
    </source>
</evidence>
<gene>
    <name evidence="2" type="ORF">AVEN_47647_1</name>
</gene>
<dbReference type="GO" id="GO:0003676">
    <property type="term" value="F:nucleic acid binding"/>
    <property type="evidence" value="ECO:0007669"/>
    <property type="project" value="InterPro"/>
</dbReference>
<evidence type="ECO:0000313" key="3">
    <source>
        <dbReference type="Proteomes" id="UP000499080"/>
    </source>
</evidence>
<evidence type="ECO:0000256" key="1">
    <source>
        <dbReference type="SAM" id="MobiDB-lite"/>
    </source>
</evidence>
<reference evidence="2 3" key="1">
    <citation type="journal article" date="2019" name="Sci. Rep.">
        <title>Orb-weaving spider Araneus ventricosus genome elucidates the spidroin gene catalogue.</title>
        <authorList>
            <person name="Kono N."/>
            <person name="Nakamura H."/>
            <person name="Ohtoshi R."/>
            <person name="Moran D.A.P."/>
            <person name="Shinohara A."/>
            <person name="Yoshida Y."/>
            <person name="Fujiwara M."/>
            <person name="Mori M."/>
            <person name="Tomita M."/>
            <person name="Arakawa K."/>
        </authorList>
    </citation>
    <scope>NUCLEOTIDE SEQUENCE [LARGE SCALE GENOMIC DNA]</scope>
</reference>
<sequence length="266" mass="30191">MLDSGPEGPTFKSTHYHSGDPKNTQHPLSVPLLDGSTKHPINSIYYYVQQMAALQLLHQALPHSKSMTHFIAQILHLHMPALKQTGQQSAHMRAEHRFLGIQIISNKLGVAPVVTVTPSYSVMYMSQYQPPDKGNSFCLVVKMLDSGPKGPRFKSTHCHSGYQFYFVTGPIVAIDKICFLCHAHYRFDMVPQLTGHQDLQTSLHWIFFWGYVKDKVYSREIRDVEDLRASITLAIATVTTGMLQRTWLELDYRLDILRATKAAHVD</sequence>
<name>A0A4Y2T8C8_ARAVE</name>
<proteinExistence type="predicted"/>
<dbReference type="Gene3D" id="3.30.420.10">
    <property type="entry name" value="Ribonuclease H-like superfamily/Ribonuclease H"/>
    <property type="match status" value="1"/>
</dbReference>
<feature type="region of interest" description="Disordered" evidence="1">
    <location>
        <begin position="1"/>
        <end position="33"/>
    </location>
</feature>
<accession>A0A4Y2T8C8</accession>
<organism evidence="2 3">
    <name type="scientific">Araneus ventricosus</name>
    <name type="common">Orbweaver spider</name>
    <name type="synonym">Epeira ventricosa</name>
    <dbReference type="NCBI Taxonomy" id="182803"/>
    <lineage>
        <taxon>Eukaryota</taxon>
        <taxon>Metazoa</taxon>
        <taxon>Ecdysozoa</taxon>
        <taxon>Arthropoda</taxon>
        <taxon>Chelicerata</taxon>
        <taxon>Arachnida</taxon>
        <taxon>Araneae</taxon>
        <taxon>Araneomorphae</taxon>
        <taxon>Entelegynae</taxon>
        <taxon>Araneoidea</taxon>
        <taxon>Araneidae</taxon>
        <taxon>Araneus</taxon>
    </lineage>
</organism>
<dbReference type="InterPro" id="IPR036397">
    <property type="entry name" value="RNaseH_sf"/>
</dbReference>
<protein>
    <submittedName>
        <fullName evidence="2">Uncharacterized protein</fullName>
    </submittedName>
</protein>
<comment type="caution">
    <text evidence="2">The sequence shown here is derived from an EMBL/GenBank/DDBJ whole genome shotgun (WGS) entry which is preliminary data.</text>
</comment>